<gene>
    <name evidence="9" type="ORF">P9271_22520</name>
</gene>
<keyword evidence="10" id="KW-1185">Reference proteome</keyword>
<dbReference type="InterPro" id="IPR002933">
    <property type="entry name" value="Peptidase_M20"/>
</dbReference>
<accession>A0ABU6P6A6</accession>
<comment type="cofactor">
    <cofactor evidence="2">
        <name>Zn(2+)</name>
        <dbReference type="ChEBI" id="CHEBI:29105"/>
    </cofactor>
</comment>
<dbReference type="Proteomes" id="UP001342826">
    <property type="component" value="Unassembled WGS sequence"/>
</dbReference>
<dbReference type="InterPro" id="IPR036264">
    <property type="entry name" value="Bact_exopeptidase_dim_dom"/>
</dbReference>
<protein>
    <submittedName>
        <fullName evidence="9">Peptidase</fullName>
    </submittedName>
</protein>
<dbReference type="Pfam" id="PF07687">
    <property type="entry name" value="M20_dimer"/>
    <property type="match status" value="1"/>
</dbReference>
<dbReference type="SUPFAM" id="SSF55031">
    <property type="entry name" value="Bacterial exopeptidase dimerisation domain"/>
    <property type="match status" value="1"/>
</dbReference>
<dbReference type="NCBIfam" id="NF005373">
    <property type="entry name" value="PRK06915.1"/>
    <property type="match status" value="1"/>
</dbReference>
<evidence type="ECO:0000256" key="2">
    <source>
        <dbReference type="ARBA" id="ARBA00001947"/>
    </source>
</evidence>
<comment type="similarity">
    <text evidence="3">Belongs to the peptidase M20A family.</text>
</comment>
<evidence type="ECO:0000313" key="10">
    <source>
        <dbReference type="Proteomes" id="UP001342826"/>
    </source>
</evidence>
<sequence length="422" mass="46702">MEELKKRVCRWIESQEQSAVTLLQQVVQERSIQGEEASAQAIILEKCRQLGLAIDLWEPSKKLMESHPHFFTVRNHFKNSPNIVALLKGCGNGKSIILNGHIDVVPEGDLEQWEHDPYKAEIEDGKVYGRGTTDMKGGNIAMLMAIEAIKENDIKLKGDIIFQSVIEEESGGAGTLAAILRGYKADGAIIPEPTNMKIFTKQQGSMWFRLKVKGKAAHGGTKYEGVSAIEKSITVIEQLKQLEKIRNDRIKDPLYKNTPIPIPINVGKISGGTWPSSVADLVILEGRCGIAPNEDILEAKKEVEKFLNTLGETDGWFKENPVDLEWFGARWLPNEMSSDHELVTLLKKEYKALQGEEAVIEASPWGTDGGLLSKAGGVPTVVFGPGETKVAHFPNEYIEIKKMIDTAKIMACLLIEWCGAVD</sequence>
<keyword evidence="4" id="KW-0479">Metal-binding</keyword>
<reference evidence="9 10" key="1">
    <citation type="submission" date="2023-03" db="EMBL/GenBank/DDBJ databases">
        <title>Bacillus Genome Sequencing.</title>
        <authorList>
            <person name="Dunlap C."/>
        </authorList>
    </citation>
    <scope>NUCLEOTIDE SEQUENCE [LARGE SCALE GENOMIC DNA]</scope>
    <source>
        <strain evidence="9 10">NRS-1717</strain>
    </source>
</reference>
<evidence type="ECO:0000313" key="9">
    <source>
        <dbReference type="EMBL" id="MED4404064.1"/>
    </source>
</evidence>
<feature type="domain" description="Peptidase M20 dimerisation" evidence="8">
    <location>
        <begin position="201"/>
        <end position="312"/>
    </location>
</feature>
<dbReference type="InterPro" id="IPR010182">
    <property type="entry name" value="ArgE/DapE"/>
</dbReference>
<dbReference type="PANTHER" id="PTHR43808:SF25">
    <property type="entry name" value="PEPTIDASE M20 DIMERISATION DOMAIN-CONTAINING PROTEIN"/>
    <property type="match status" value="1"/>
</dbReference>
<dbReference type="InterPro" id="IPR011650">
    <property type="entry name" value="Peptidase_M20_dimer"/>
</dbReference>
<dbReference type="RefSeq" id="WP_328015972.1">
    <property type="nucleotide sequence ID" value="NZ_JARTFS010000023.1"/>
</dbReference>
<dbReference type="NCBIfam" id="NF005306">
    <property type="entry name" value="PRK06837.1"/>
    <property type="match status" value="1"/>
</dbReference>
<keyword evidence="7" id="KW-0170">Cobalt</keyword>
<dbReference type="Gene3D" id="3.30.70.360">
    <property type="match status" value="1"/>
</dbReference>
<dbReference type="EMBL" id="JARTFS010000023">
    <property type="protein sequence ID" value="MED4404064.1"/>
    <property type="molecule type" value="Genomic_DNA"/>
</dbReference>
<evidence type="ECO:0000256" key="1">
    <source>
        <dbReference type="ARBA" id="ARBA00001941"/>
    </source>
</evidence>
<evidence type="ECO:0000256" key="3">
    <source>
        <dbReference type="ARBA" id="ARBA00006247"/>
    </source>
</evidence>
<organism evidence="9 10">
    <name type="scientific">Metabacillus fastidiosus</name>
    <dbReference type="NCBI Taxonomy" id="1458"/>
    <lineage>
        <taxon>Bacteria</taxon>
        <taxon>Bacillati</taxon>
        <taxon>Bacillota</taxon>
        <taxon>Bacilli</taxon>
        <taxon>Bacillales</taxon>
        <taxon>Bacillaceae</taxon>
        <taxon>Metabacillus</taxon>
    </lineage>
</organism>
<name>A0ABU6P6A6_9BACI</name>
<evidence type="ECO:0000256" key="7">
    <source>
        <dbReference type="ARBA" id="ARBA00023285"/>
    </source>
</evidence>
<dbReference type="Gene3D" id="3.40.630.10">
    <property type="entry name" value="Zn peptidases"/>
    <property type="match status" value="1"/>
</dbReference>
<dbReference type="Pfam" id="PF01546">
    <property type="entry name" value="Peptidase_M20"/>
    <property type="match status" value="1"/>
</dbReference>
<comment type="caution">
    <text evidence="9">The sequence shown here is derived from an EMBL/GenBank/DDBJ whole genome shotgun (WGS) entry which is preliminary data.</text>
</comment>
<evidence type="ECO:0000256" key="4">
    <source>
        <dbReference type="ARBA" id="ARBA00022723"/>
    </source>
</evidence>
<evidence type="ECO:0000256" key="6">
    <source>
        <dbReference type="ARBA" id="ARBA00022833"/>
    </source>
</evidence>
<dbReference type="InterPro" id="IPR050072">
    <property type="entry name" value="Peptidase_M20A"/>
</dbReference>
<proteinExistence type="inferred from homology"/>
<comment type="cofactor">
    <cofactor evidence="1">
        <name>Co(2+)</name>
        <dbReference type="ChEBI" id="CHEBI:48828"/>
    </cofactor>
</comment>
<keyword evidence="6" id="KW-0862">Zinc</keyword>
<evidence type="ECO:0000256" key="5">
    <source>
        <dbReference type="ARBA" id="ARBA00022801"/>
    </source>
</evidence>
<dbReference type="NCBIfam" id="TIGR01910">
    <property type="entry name" value="DapE-ArgE"/>
    <property type="match status" value="1"/>
</dbReference>
<evidence type="ECO:0000259" key="8">
    <source>
        <dbReference type="Pfam" id="PF07687"/>
    </source>
</evidence>
<keyword evidence="5" id="KW-0378">Hydrolase</keyword>
<dbReference type="SUPFAM" id="SSF53187">
    <property type="entry name" value="Zn-dependent exopeptidases"/>
    <property type="match status" value="1"/>
</dbReference>
<dbReference type="PANTHER" id="PTHR43808">
    <property type="entry name" value="ACETYLORNITHINE DEACETYLASE"/>
    <property type="match status" value="1"/>
</dbReference>